<dbReference type="AlphaFoldDB" id="A0A380K7V6"/>
<evidence type="ECO:0000256" key="1">
    <source>
        <dbReference type="SAM" id="Phobius"/>
    </source>
</evidence>
<organism evidence="2 3">
    <name type="scientific">Streptococcus hyointestinalis</name>
    <dbReference type="NCBI Taxonomy" id="1337"/>
    <lineage>
        <taxon>Bacteria</taxon>
        <taxon>Bacillati</taxon>
        <taxon>Bacillota</taxon>
        <taxon>Bacilli</taxon>
        <taxon>Lactobacillales</taxon>
        <taxon>Streptococcaceae</taxon>
        <taxon>Streptococcus</taxon>
    </lineage>
</organism>
<accession>A0A380K7V6</accession>
<feature type="transmembrane region" description="Helical" evidence="1">
    <location>
        <begin position="142"/>
        <end position="164"/>
    </location>
</feature>
<gene>
    <name evidence="2" type="ORF">NCTC12224_00757</name>
</gene>
<evidence type="ECO:0000313" key="3">
    <source>
        <dbReference type="Proteomes" id="UP000254924"/>
    </source>
</evidence>
<dbReference type="InterPro" id="IPR019629">
    <property type="entry name" value="Uncharacterised_HI1736/YgjV"/>
</dbReference>
<dbReference type="Proteomes" id="UP000254924">
    <property type="component" value="Unassembled WGS sequence"/>
</dbReference>
<proteinExistence type="predicted"/>
<keyword evidence="3" id="KW-1185">Reference proteome</keyword>
<dbReference type="Pfam" id="PF10688">
    <property type="entry name" value="Imp-YgjV"/>
    <property type="match status" value="1"/>
</dbReference>
<dbReference type="OrthoDB" id="2236841at2"/>
<keyword evidence="1" id="KW-0472">Membrane</keyword>
<protein>
    <submittedName>
        <fullName evidence="2">Signal peptide</fullName>
    </submittedName>
</protein>
<name>A0A380K7V6_9STRE</name>
<feature type="transmembrane region" description="Helical" evidence="1">
    <location>
        <begin position="39"/>
        <end position="63"/>
    </location>
</feature>
<feature type="transmembrane region" description="Helical" evidence="1">
    <location>
        <begin position="75"/>
        <end position="91"/>
    </location>
</feature>
<keyword evidence="1" id="KW-0812">Transmembrane</keyword>
<dbReference type="RefSeq" id="WP_115268410.1">
    <property type="nucleotide sequence ID" value="NZ_JBNPNB010000004.1"/>
</dbReference>
<dbReference type="GeneID" id="78356202"/>
<reference evidence="2 3" key="1">
    <citation type="submission" date="2018-06" db="EMBL/GenBank/DDBJ databases">
        <authorList>
            <consortium name="Pathogen Informatics"/>
            <person name="Doyle S."/>
        </authorList>
    </citation>
    <scope>NUCLEOTIDE SEQUENCE [LARGE SCALE GENOMIC DNA]</scope>
    <source>
        <strain evidence="2 3">NCTC12224</strain>
    </source>
</reference>
<dbReference type="EMBL" id="UHFN01000007">
    <property type="protein sequence ID" value="SUN60216.1"/>
    <property type="molecule type" value="Genomic_DNA"/>
</dbReference>
<evidence type="ECO:0000313" key="2">
    <source>
        <dbReference type="EMBL" id="SUN60216.1"/>
    </source>
</evidence>
<feature type="transmembrane region" description="Helical" evidence="1">
    <location>
        <begin position="7"/>
        <end position="27"/>
    </location>
</feature>
<keyword evidence="1" id="KW-1133">Transmembrane helix</keyword>
<sequence length="169" mass="18904">MLNNTSIGLVFSSIGAICLAISTFNPSKKHMLLWQVSDYIFTLIANLLLGGLTGALTIAVSIVRNTLAITKRDNRLTTLILVIIQIVLGYYFNRLGYIGFLPIVASVSYTIAIQMTSSTQILRFVIIENMLLWFIYDVTIRAYPAAIMDIVITLLSAVSIWRFYQKKTS</sequence>